<protein>
    <submittedName>
        <fullName evidence="1">Uncharacterized protein</fullName>
    </submittedName>
</protein>
<comment type="caution">
    <text evidence="1">The sequence shown here is derived from an EMBL/GenBank/DDBJ whole genome shotgun (WGS) entry which is preliminary data.</text>
</comment>
<proteinExistence type="predicted"/>
<organism evidence="1 2">
    <name type="scientific">Molorchus minor</name>
    <dbReference type="NCBI Taxonomy" id="1323400"/>
    <lineage>
        <taxon>Eukaryota</taxon>
        <taxon>Metazoa</taxon>
        <taxon>Ecdysozoa</taxon>
        <taxon>Arthropoda</taxon>
        <taxon>Hexapoda</taxon>
        <taxon>Insecta</taxon>
        <taxon>Pterygota</taxon>
        <taxon>Neoptera</taxon>
        <taxon>Endopterygota</taxon>
        <taxon>Coleoptera</taxon>
        <taxon>Polyphaga</taxon>
        <taxon>Cucujiformia</taxon>
        <taxon>Chrysomeloidea</taxon>
        <taxon>Cerambycidae</taxon>
        <taxon>Lamiinae</taxon>
        <taxon>Monochamini</taxon>
        <taxon>Molorchus</taxon>
    </lineage>
</organism>
<dbReference type="InterPro" id="IPR012464">
    <property type="entry name" value="DUF1676"/>
</dbReference>
<dbReference type="EMBL" id="JAPWTJ010001769">
    <property type="protein sequence ID" value="KAJ8969597.1"/>
    <property type="molecule type" value="Genomic_DNA"/>
</dbReference>
<dbReference type="Proteomes" id="UP001162164">
    <property type="component" value="Unassembled WGS sequence"/>
</dbReference>
<dbReference type="Pfam" id="PF07898">
    <property type="entry name" value="DUF1676"/>
    <property type="match status" value="1"/>
</dbReference>
<gene>
    <name evidence="1" type="ORF">NQ317_015468</name>
</gene>
<keyword evidence="2" id="KW-1185">Reference proteome</keyword>
<evidence type="ECO:0000313" key="2">
    <source>
        <dbReference type="Proteomes" id="UP001162164"/>
    </source>
</evidence>
<accession>A0ABQ9IZJ7</accession>
<evidence type="ECO:0000313" key="1">
    <source>
        <dbReference type="EMBL" id="KAJ8969597.1"/>
    </source>
</evidence>
<dbReference type="PANTHER" id="PTHR21879">
    <property type="entry name" value="FI03362P-RELATED-RELATED"/>
    <property type="match status" value="1"/>
</dbReference>
<dbReference type="PANTHER" id="PTHR21879:SF25">
    <property type="entry name" value="OSIRIS 24"/>
    <property type="match status" value="1"/>
</dbReference>
<sequence>MPVGALALGDVGCRRNAVPKMDKKWRHRGSRLILLRLISILCWISVVKLCNTEQEVRDESVLDRELKNYVDRVLGVDVIHIIPGVEIEKAANNTFNNTIKNTFTDKCIKGRHLETVEEYAGRKLDQYSKSHMLSVNLRETARFLIPGDGKSSFLTGFGMGFLAFGLKKLLLPVFIGAQLIKSVLIAMFLPSILGGLGKIVGKGLSTFSGISGASTGINNNNQYSQVEDFEFKDTDPYSNDLGGIKDINNDANQINHLNPDEEINGHTNSRRQVIVLYIA</sequence>
<name>A0ABQ9IZJ7_9CUCU</name>
<reference evidence="1" key="1">
    <citation type="journal article" date="2023" name="Insect Mol. Biol.">
        <title>Genome sequencing provides insights into the evolution of gene families encoding plant cell wall-degrading enzymes in longhorned beetles.</title>
        <authorList>
            <person name="Shin N.R."/>
            <person name="Okamura Y."/>
            <person name="Kirsch R."/>
            <person name="Pauchet Y."/>
        </authorList>
    </citation>
    <scope>NUCLEOTIDE SEQUENCE</scope>
    <source>
        <strain evidence="1">MMC_N1</strain>
    </source>
</reference>